<dbReference type="InterPro" id="IPR036259">
    <property type="entry name" value="MFS_trans_sf"/>
</dbReference>
<dbReference type="Proteomes" id="UP000266152">
    <property type="component" value="Unassembled WGS sequence"/>
</dbReference>
<dbReference type="NCBIfam" id="TIGR00879">
    <property type="entry name" value="SP"/>
    <property type="match status" value="1"/>
</dbReference>
<dbReference type="InterPro" id="IPR020846">
    <property type="entry name" value="MFS_dom"/>
</dbReference>
<feature type="transmembrane region" description="Helical" evidence="10">
    <location>
        <begin position="374"/>
        <end position="397"/>
    </location>
</feature>
<keyword evidence="5 10" id="KW-1133">Transmembrane helix</keyword>
<dbReference type="InterPro" id="IPR005828">
    <property type="entry name" value="MFS_sugar_transport-like"/>
</dbReference>
<evidence type="ECO:0000256" key="2">
    <source>
        <dbReference type="ARBA" id="ARBA00010992"/>
    </source>
</evidence>
<dbReference type="CDD" id="cd17356">
    <property type="entry name" value="MFS_HXT"/>
    <property type="match status" value="1"/>
</dbReference>
<evidence type="ECO:0000256" key="6">
    <source>
        <dbReference type="ARBA" id="ARBA00023136"/>
    </source>
</evidence>
<name>A0A395SJC7_FUSSP</name>
<sequence length="572" mass="62690">MQLVQFLGYHRLINPGPLPGPVVWILPLPPSHRPMYNTATSVVGGALFGFDISSISAQLGENSYKCYFNQGPKGPPFTDDLDCSGPTSLNQGGITASMAAGSWLGALCSGILSDRLGRKYSIMVGCIIWIIGSIISCASQNIGMLVAGRVINGFAVGIESAQVPVYIAEISPPSKRGRFIGMQQWAITWGILIMYYISYGSANIGGRTSADYSTAAFRVPWGLQMVPGIFLFFMMMLLPESPRWLARKDRWDECHGVLTLVHGHGDPDHPFVALELQDIKDMCAFEASIADVTYLDLFKPNMLNRTIIGVFTQIWSQLTGMNVMMYYISYVFSMAGYSGNANLLASSIQYIINVLMTVPALLWMDKWGRRPTFLIGAALMCTWMFANAGILAAHGTIIPKDERDSPQVSMSVGGGPAKGLIACTYLFVASFAPTWGPASWTYPPELFPLRLRGKGVAFATSSNWAFNTALGLFTPVAFENIAWKSYIIFGVFNVAMFIHVFFMFPETAGKTLEETAQIFEDPNGIKFIGTPAWKTRVTTHSMTKAERGDVEAKLSHATHEEGARRSPSPTEK</sequence>
<evidence type="ECO:0000256" key="5">
    <source>
        <dbReference type="ARBA" id="ARBA00022989"/>
    </source>
</evidence>
<proteinExistence type="inferred from homology"/>
<evidence type="ECO:0000256" key="4">
    <source>
        <dbReference type="ARBA" id="ARBA00022692"/>
    </source>
</evidence>
<feature type="compositionally biased region" description="Basic and acidic residues" evidence="9">
    <location>
        <begin position="543"/>
        <end position="572"/>
    </location>
</feature>
<dbReference type="InterPro" id="IPR003663">
    <property type="entry name" value="Sugar/inositol_transpt"/>
</dbReference>
<keyword evidence="7" id="KW-0325">Glycoprotein</keyword>
<feature type="transmembrane region" description="Helical" evidence="10">
    <location>
        <begin position="417"/>
        <end position="435"/>
    </location>
</feature>
<feature type="transmembrane region" description="Helical" evidence="10">
    <location>
        <begin position="179"/>
        <end position="199"/>
    </location>
</feature>
<comment type="similarity">
    <text evidence="2 8">Belongs to the major facilitator superfamily. Sugar transporter (TC 2.A.1.1) family.</text>
</comment>
<dbReference type="AlphaFoldDB" id="A0A395SJC7"/>
<keyword evidence="4 10" id="KW-0812">Transmembrane</keyword>
<feature type="region of interest" description="Disordered" evidence="9">
    <location>
        <begin position="539"/>
        <end position="572"/>
    </location>
</feature>
<dbReference type="EMBL" id="PXOF01000034">
    <property type="protein sequence ID" value="RGP72518.1"/>
    <property type="molecule type" value="Genomic_DNA"/>
</dbReference>
<keyword evidence="3 8" id="KW-0813">Transport</keyword>
<dbReference type="InterPro" id="IPR050360">
    <property type="entry name" value="MFS_Sugar_Transporters"/>
</dbReference>
<dbReference type="PROSITE" id="PS50850">
    <property type="entry name" value="MFS"/>
    <property type="match status" value="1"/>
</dbReference>
<evidence type="ECO:0000313" key="13">
    <source>
        <dbReference type="Proteomes" id="UP000266152"/>
    </source>
</evidence>
<evidence type="ECO:0000256" key="1">
    <source>
        <dbReference type="ARBA" id="ARBA00004141"/>
    </source>
</evidence>
<feature type="transmembrane region" description="Helical" evidence="10">
    <location>
        <begin position="456"/>
        <end position="477"/>
    </location>
</feature>
<evidence type="ECO:0000313" key="12">
    <source>
        <dbReference type="EMBL" id="RGP72518.1"/>
    </source>
</evidence>
<dbReference type="GO" id="GO:0005351">
    <property type="term" value="F:carbohydrate:proton symporter activity"/>
    <property type="evidence" value="ECO:0007669"/>
    <property type="project" value="TreeGrafter"/>
</dbReference>
<organism evidence="12 13">
    <name type="scientific">Fusarium sporotrichioides</name>
    <dbReference type="NCBI Taxonomy" id="5514"/>
    <lineage>
        <taxon>Eukaryota</taxon>
        <taxon>Fungi</taxon>
        <taxon>Dikarya</taxon>
        <taxon>Ascomycota</taxon>
        <taxon>Pezizomycotina</taxon>
        <taxon>Sordariomycetes</taxon>
        <taxon>Hypocreomycetidae</taxon>
        <taxon>Hypocreales</taxon>
        <taxon>Nectriaceae</taxon>
        <taxon>Fusarium</taxon>
    </lineage>
</organism>
<keyword evidence="6 10" id="KW-0472">Membrane</keyword>
<comment type="caution">
    <text evidence="12">The sequence shown here is derived from an EMBL/GenBank/DDBJ whole genome shotgun (WGS) entry which is preliminary data.</text>
</comment>
<feature type="transmembrane region" description="Helical" evidence="10">
    <location>
        <begin position="483"/>
        <end position="504"/>
    </location>
</feature>
<evidence type="ECO:0000259" key="11">
    <source>
        <dbReference type="PROSITE" id="PS50850"/>
    </source>
</evidence>
<dbReference type="PROSITE" id="PS00216">
    <property type="entry name" value="SUGAR_TRANSPORT_1"/>
    <property type="match status" value="2"/>
</dbReference>
<evidence type="ECO:0000256" key="3">
    <source>
        <dbReference type="ARBA" id="ARBA00022448"/>
    </source>
</evidence>
<dbReference type="PRINTS" id="PR00171">
    <property type="entry name" value="SUGRTRNSPORT"/>
</dbReference>
<gene>
    <name evidence="12" type="ORF">FSPOR_2730</name>
</gene>
<feature type="transmembrane region" description="Helical" evidence="10">
    <location>
        <begin position="341"/>
        <end position="362"/>
    </location>
</feature>
<feature type="transmembrane region" description="Helical" evidence="10">
    <location>
        <begin position="219"/>
        <end position="238"/>
    </location>
</feature>
<evidence type="ECO:0000256" key="10">
    <source>
        <dbReference type="SAM" id="Phobius"/>
    </source>
</evidence>
<dbReference type="PANTHER" id="PTHR48022">
    <property type="entry name" value="PLASTIDIC GLUCOSE TRANSPORTER 4"/>
    <property type="match status" value="1"/>
</dbReference>
<accession>A0A395SJC7</accession>
<evidence type="ECO:0000256" key="8">
    <source>
        <dbReference type="RuleBase" id="RU003346"/>
    </source>
</evidence>
<dbReference type="InterPro" id="IPR005829">
    <property type="entry name" value="Sugar_transporter_CS"/>
</dbReference>
<keyword evidence="13" id="KW-1185">Reference proteome</keyword>
<feature type="transmembrane region" description="Helical" evidence="10">
    <location>
        <begin position="120"/>
        <end position="143"/>
    </location>
</feature>
<feature type="transmembrane region" description="Helical" evidence="10">
    <location>
        <begin position="307"/>
        <end position="329"/>
    </location>
</feature>
<protein>
    <recommendedName>
        <fullName evidence="11">Major facilitator superfamily (MFS) profile domain-containing protein</fullName>
    </recommendedName>
</protein>
<feature type="domain" description="Major facilitator superfamily (MFS) profile" evidence="11">
    <location>
        <begin position="37"/>
        <end position="508"/>
    </location>
</feature>
<dbReference type="GO" id="GO:0016020">
    <property type="term" value="C:membrane"/>
    <property type="evidence" value="ECO:0007669"/>
    <property type="project" value="UniProtKB-SubCell"/>
</dbReference>
<comment type="subcellular location">
    <subcellularLocation>
        <location evidence="1">Membrane</location>
        <topology evidence="1">Multi-pass membrane protein</topology>
    </subcellularLocation>
</comment>
<evidence type="ECO:0000256" key="9">
    <source>
        <dbReference type="SAM" id="MobiDB-lite"/>
    </source>
</evidence>
<dbReference type="Gene3D" id="1.20.1250.20">
    <property type="entry name" value="MFS general substrate transporter like domains"/>
    <property type="match status" value="1"/>
</dbReference>
<reference evidence="12 13" key="1">
    <citation type="journal article" date="2018" name="PLoS Pathog.">
        <title>Evolution of structural diversity of trichothecenes, a family of toxins produced by plant pathogenic and entomopathogenic fungi.</title>
        <authorList>
            <person name="Proctor R.H."/>
            <person name="McCormick S.P."/>
            <person name="Kim H.S."/>
            <person name="Cardoza R.E."/>
            <person name="Stanley A.M."/>
            <person name="Lindo L."/>
            <person name="Kelly A."/>
            <person name="Brown D.W."/>
            <person name="Lee T."/>
            <person name="Vaughan M.M."/>
            <person name="Alexander N.J."/>
            <person name="Busman M."/>
            <person name="Gutierrez S."/>
        </authorList>
    </citation>
    <scope>NUCLEOTIDE SEQUENCE [LARGE SCALE GENOMIC DNA]</scope>
    <source>
        <strain evidence="12 13">NRRL 3299</strain>
    </source>
</reference>
<dbReference type="Pfam" id="PF00083">
    <property type="entry name" value="Sugar_tr"/>
    <property type="match status" value="1"/>
</dbReference>
<evidence type="ECO:0000256" key="7">
    <source>
        <dbReference type="ARBA" id="ARBA00023180"/>
    </source>
</evidence>
<dbReference type="PROSITE" id="PS00217">
    <property type="entry name" value="SUGAR_TRANSPORT_2"/>
    <property type="match status" value="1"/>
</dbReference>
<dbReference type="FunFam" id="1.20.1250.20:FF:000026">
    <property type="entry name" value="MFS quinate transporter QutD"/>
    <property type="match status" value="1"/>
</dbReference>
<dbReference type="PANTHER" id="PTHR48022:SF7">
    <property type="entry name" value="MAJOR FACILITATOR SUPERFAMILY (MFS) PROFILE DOMAIN-CONTAINING PROTEIN-RELATED"/>
    <property type="match status" value="1"/>
</dbReference>
<dbReference type="SUPFAM" id="SSF103473">
    <property type="entry name" value="MFS general substrate transporter"/>
    <property type="match status" value="1"/>
</dbReference>